<evidence type="ECO:0000256" key="2">
    <source>
        <dbReference type="ARBA" id="ARBA00007430"/>
    </source>
</evidence>
<keyword evidence="9" id="KW-1185">Reference proteome</keyword>
<keyword evidence="5 7" id="KW-1133">Transmembrane helix</keyword>
<organism evidence="8 9">
    <name type="scientific">Alsobacter soli</name>
    <dbReference type="NCBI Taxonomy" id="2109933"/>
    <lineage>
        <taxon>Bacteria</taxon>
        <taxon>Pseudomonadati</taxon>
        <taxon>Pseudomonadota</taxon>
        <taxon>Alphaproteobacteria</taxon>
        <taxon>Hyphomicrobiales</taxon>
        <taxon>Alsobacteraceae</taxon>
        <taxon>Alsobacter</taxon>
    </lineage>
</organism>
<feature type="transmembrane region" description="Helical" evidence="7">
    <location>
        <begin position="109"/>
        <end position="127"/>
    </location>
</feature>
<evidence type="ECO:0000313" key="9">
    <source>
        <dbReference type="Proteomes" id="UP000239772"/>
    </source>
</evidence>
<feature type="transmembrane region" description="Helical" evidence="7">
    <location>
        <begin position="419"/>
        <end position="436"/>
    </location>
</feature>
<evidence type="ECO:0000313" key="8">
    <source>
        <dbReference type="EMBL" id="PSC04265.1"/>
    </source>
</evidence>
<name>A0A2T1HRJ5_9HYPH</name>
<dbReference type="RefSeq" id="WP_106337791.1">
    <property type="nucleotide sequence ID" value="NZ_PVZS01000015.1"/>
</dbReference>
<protein>
    <recommendedName>
        <fullName evidence="10">Lipopolysaccharide biosynthesis protein</fullName>
    </recommendedName>
</protein>
<evidence type="ECO:0000256" key="7">
    <source>
        <dbReference type="SAM" id="Phobius"/>
    </source>
</evidence>
<evidence type="ECO:0008006" key="10">
    <source>
        <dbReference type="Google" id="ProtNLM"/>
    </source>
</evidence>
<feature type="transmembrane region" description="Helical" evidence="7">
    <location>
        <begin position="147"/>
        <end position="167"/>
    </location>
</feature>
<evidence type="ECO:0000256" key="4">
    <source>
        <dbReference type="ARBA" id="ARBA00022692"/>
    </source>
</evidence>
<comment type="subcellular location">
    <subcellularLocation>
        <location evidence="1">Cell membrane</location>
        <topology evidence="1">Multi-pass membrane protein</topology>
    </subcellularLocation>
</comment>
<dbReference type="PANTHER" id="PTHR30250:SF10">
    <property type="entry name" value="LIPOPOLYSACCHARIDE BIOSYNTHESIS PROTEIN WZXC"/>
    <property type="match status" value="1"/>
</dbReference>
<dbReference type="GO" id="GO:0005886">
    <property type="term" value="C:plasma membrane"/>
    <property type="evidence" value="ECO:0007669"/>
    <property type="project" value="UniProtKB-SubCell"/>
</dbReference>
<keyword evidence="4 7" id="KW-0812">Transmembrane</keyword>
<dbReference type="PANTHER" id="PTHR30250">
    <property type="entry name" value="PST FAMILY PREDICTED COLANIC ACID TRANSPORTER"/>
    <property type="match status" value="1"/>
</dbReference>
<keyword evidence="6 7" id="KW-0472">Membrane</keyword>
<feature type="transmembrane region" description="Helical" evidence="7">
    <location>
        <begin position="323"/>
        <end position="348"/>
    </location>
</feature>
<comment type="similarity">
    <text evidence="2">Belongs to the polysaccharide synthase family.</text>
</comment>
<evidence type="ECO:0000256" key="6">
    <source>
        <dbReference type="ARBA" id="ARBA00023136"/>
    </source>
</evidence>
<dbReference type="EMBL" id="PVZS01000015">
    <property type="protein sequence ID" value="PSC04265.1"/>
    <property type="molecule type" value="Genomic_DNA"/>
</dbReference>
<comment type="caution">
    <text evidence="8">The sequence shown here is derived from an EMBL/GenBank/DDBJ whole genome shotgun (WGS) entry which is preliminary data.</text>
</comment>
<sequence>MSAAGIGRQTLKGALWLSGAGVAIAVANFGIFAVIARSIEPAELGLVSFEALCMELVRMALFAAVTDAVISRSDMDEAYVNTAFWVALAAGFAAFLACAALASPVVERIYGHQAGVILAALSIILLLEAPRCVQEGLFKRSFRYQAIAWRLSLATLGSGLLAVPLALAGWGPWALVAQRVAFSALQLLLSWRALGWSPGMQFSPDHAWDLGRYWSGASASRVLSQVGERAPEAVVGFVTGLEALAFYRVGSRALEAVSQLVLQPAAGVALSALARFEARERETQFLRMLRLVLVVAVPAYYGAGQVAPEFVQLLFGPRWAPSAEVMTVLAFAAAPTVVLALLASLVLASGKTRLLSKMSTFAVALISLAVLAGAFFGLTAAVVAQVMGAHAALYLSVRVLAAGLGCSERNIWRVVGPPVLAGLAMVLVLTPLRTFMADTPVLLRFALLCAVGAVSYGACLALATRDYAVGAWKDLDLLLPAGWRSGRS</sequence>
<feature type="transmembrane region" description="Helical" evidence="7">
    <location>
        <begin position="442"/>
        <end position="463"/>
    </location>
</feature>
<proteinExistence type="inferred from homology"/>
<dbReference type="AlphaFoldDB" id="A0A2T1HRJ5"/>
<dbReference type="InterPro" id="IPR050833">
    <property type="entry name" value="Poly_Biosynth_Transport"/>
</dbReference>
<dbReference type="OrthoDB" id="7605542at2"/>
<dbReference type="Pfam" id="PF13440">
    <property type="entry name" value="Polysacc_synt_3"/>
    <property type="match status" value="1"/>
</dbReference>
<keyword evidence="3" id="KW-1003">Cell membrane</keyword>
<evidence type="ECO:0000256" key="3">
    <source>
        <dbReference type="ARBA" id="ARBA00022475"/>
    </source>
</evidence>
<evidence type="ECO:0000256" key="1">
    <source>
        <dbReference type="ARBA" id="ARBA00004651"/>
    </source>
</evidence>
<gene>
    <name evidence="8" type="ORF">SLNSH_14845</name>
</gene>
<feature type="transmembrane region" description="Helical" evidence="7">
    <location>
        <begin position="389"/>
        <end position="407"/>
    </location>
</feature>
<reference evidence="9" key="1">
    <citation type="submission" date="2018-03" db="EMBL/GenBank/DDBJ databases">
        <authorList>
            <person name="Sun L."/>
            <person name="Liu H."/>
            <person name="Chen W."/>
            <person name="Huang K."/>
            <person name="Liu W."/>
            <person name="Gao X."/>
        </authorList>
    </citation>
    <scope>NUCLEOTIDE SEQUENCE [LARGE SCALE GENOMIC DNA]</scope>
    <source>
        <strain evidence="9">SH9</strain>
    </source>
</reference>
<dbReference type="Proteomes" id="UP000239772">
    <property type="component" value="Unassembled WGS sequence"/>
</dbReference>
<feature type="transmembrane region" description="Helical" evidence="7">
    <location>
        <begin position="360"/>
        <end position="383"/>
    </location>
</feature>
<feature type="transmembrane region" description="Helical" evidence="7">
    <location>
        <begin position="285"/>
        <end position="303"/>
    </location>
</feature>
<feature type="transmembrane region" description="Helical" evidence="7">
    <location>
        <begin position="14"/>
        <end position="35"/>
    </location>
</feature>
<feature type="transmembrane region" description="Helical" evidence="7">
    <location>
        <begin position="82"/>
        <end position="103"/>
    </location>
</feature>
<accession>A0A2T1HRJ5</accession>
<evidence type="ECO:0000256" key="5">
    <source>
        <dbReference type="ARBA" id="ARBA00022989"/>
    </source>
</evidence>